<evidence type="ECO:0000256" key="3">
    <source>
        <dbReference type="ARBA" id="ARBA00022840"/>
    </source>
</evidence>
<dbReference type="InterPro" id="IPR017871">
    <property type="entry name" value="ABC_transporter-like_CS"/>
</dbReference>
<dbReference type="Gene3D" id="3.40.50.300">
    <property type="entry name" value="P-loop containing nucleotide triphosphate hydrolases"/>
    <property type="match status" value="1"/>
</dbReference>
<dbReference type="CDD" id="cd03230">
    <property type="entry name" value="ABC_DR_subfamily_A"/>
    <property type="match status" value="1"/>
</dbReference>
<protein>
    <submittedName>
        <fullName evidence="5">ABC transporter ATP-binding protein</fullName>
    </submittedName>
</protein>
<dbReference type="InterPro" id="IPR051782">
    <property type="entry name" value="ABC_Transporter_VariousFunc"/>
</dbReference>
<evidence type="ECO:0000313" key="6">
    <source>
        <dbReference type="Proteomes" id="UP001494902"/>
    </source>
</evidence>
<dbReference type="EMBL" id="JBEDNQ010000010">
    <property type="protein sequence ID" value="MEQ3553430.1"/>
    <property type="molecule type" value="Genomic_DNA"/>
</dbReference>
<dbReference type="PANTHER" id="PTHR42939">
    <property type="entry name" value="ABC TRANSPORTER ATP-BINDING PROTEIN ALBC-RELATED"/>
    <property type="match status" value="1"/>
</dbReference>
<dbReference type="Proteomes" id="UP001494902">
    <property type="component" value="Unassembled WGS sequence"/>
</dbReference>
<dbReference type="Pfam" id="PF00005">
    <property type="entry name" value="ABC_tran"/>
    <property type="match status" value="1"/>
</dbReference>
<evidence type="ECO:0000256" key="1">
    <source>
        <dbReference type="ARBA" id="ARBA00022448"/>
    </source>
</evidence>
<dbReference type="GO" id="GO:0005524">
    <property type="term" value="F:ATP binding"/>
    <property type="evidence" value="ECO:0007669"/>
    <property type="project" value="UniProtKB-KW"/>
</dbReference>
<dbReference type="InterPro" id="IPR003593">
    <property type="entry name" value="AAA+_ATPase"/>
</dbReference>
<comment type="caution">
    <text evidence="5">The sequence shown here is derived from an EMBL/GenBank/DDBJ whole genome shotgun (WGS) entry which is preliminary data.</text>
</comment>
<evidence type="ECO:0000313" key="5">
    <source>
        <dbReference type="EMBL" id="MEQ3553430.1"/>
    </source>
</evidence>
<dbReference type="PANTHER" id="PTHR42939:SF1">
    <property type="entry name" value="ABC TRANSPORTER ATP-BINDING PROTEIN ALBC-RELATED"/>
    <property type="match status" value="1"/>
</dbReference>
<dbReference type="PROSITE" id="PS50893">
    <property type="entry name" value="ABC_TRANSPORTER_2"/>
    <property type="match status" value="1"/>
</dbReference>
<accession>A0ABV1KG31</accession>
<keyword evidence="1" id="KW-0813">Transport</keyword>
<dbReference type="InterPro" id="IPR003439">
    <property type="entry name" value="ABC_transporter-like_ATP-bd"/>
</dbReference>
<dbReference type="InterPro" id="IPR027417">
    <property type="entry name" value="P-loop_NTPase"/>
</dbReference>
<gene>
    <name evidence="5" type="ORF">WIS52_23410</name>
</gene>
<organism evidence="5 6">
    <name type="scientific">Pseudonocardia nematodicida</name>
    <dbReference type="NCBI Taxonomy" id="1206997"/>
    <lineage>
        <taxon>Bacteria</taxon>
        <taxon>Bacillati</taxon>
        <taxon>Actinomycetota</taxon>
        <taxon>Actinomycetes</taxon>
        <taxon>Pseudonocardiales</taxon>
        <taxon>Pseudonocardiaceae</taxon>
        <taxon>Pseudonocardia</taxon>
    </lineage>
</organism>
<keyword evidence="6" id="KW-1185">Reference proteome</keyword>
<name>A0ABV1KG31_9PSEU</name>
<dbReference type="RefSeq" id="WP_349300497.1">
    <property type="nucleotide sequence ID" value="NZ_JBEDNQ010000010.1"/>
</dbReference>
<keyword evidence="2" id="KW-0547">Nucleotide-binding</keyword>
<sequence length="295" mass="30986">MNEYEATDPVLRYDAVSKDFGRREALRDCSFALPRGRVAALVGVNGAGKTTLLRMAVGLARPSAGRIDVLGEDPAATGTPAGVSYVAQDKPLYRRFQVREMLRAAAVLNPGGRWDGAHAASLIADAGIGVGQRIGELSAGQRARVAIALALGRRPGLLLLDEPLAELDPLARREIMGTVLAAVTETGMTVLLSSHVVTDIEDACDHLVVLGDRRVLLDGGIDELLAGHRIHSGPATSTADNETVVHRSTRGRHTVALVRDHTPPAGPEASGSTPTLEELVVAYLHAPTSSDAEAA</sequence>
<dbReference type="PROSITE" id="PS00211">
    <property type="entry name" value="ABC_TRANSPORTER_1"/>
    <property type="match status" value="1"/>
</dbReference>
<proteinExistence type="predicted"/>
<dbReference type="SUPFAM" id="SSF52540">
    <property type="entry name" value="P-loop containing nucleoside triphosphate hydrolases"/>
    <property type="match status" value="1"/>
</dbReference>
<reference evidence="5 6" key="1">
    <citation type="submission" date="2024-03" db="EMBL/GenBank/DDBJ databases">
        <title>Draft genome sequence of Pseudonocardia nematodicida JCM 31783.</title>
        <authorList>
            <person name="Butdee W."/>
            <person name="Duangmal K."/>
        </authorList>
    </citation>
    <scope>NUCLEOTIDE SEQUENCE [LARGE SCALE GENOMIC DNA]</scope>
    <source>
        <strain evidence="5 6">JCM 31783</strain>
    </source>
</reference>
<dbReference type="SMART" id="SM00382">
    <property type="entry name" value="AAA"/>
    <property type="match status" value="1"/>
</dbReference>
<evidence type="ECO:0000256" key="2">
    <source>
        <dbReference type="ARBA" id="ARBA00022741"/>
    </source>
</evidence>
<evidence type="ECO:0000259" key="4">
    <source>
        <dbReference type="PROSITE" id="PS50893"/>
    </source>
</evidence>
<feature type="domain" description="ABC transporter" evidence="4">
    <location>
        <begin position="11"/>
        <end position="237"/>
    </location>
</feature>
<keyword evidence="3 5" id="KW-0067">ATP-binding</keyword>